<evidence type="ECO:0000256" key="8">
    <source>
        <dbReference type="RuleBase" id="RU362002"/>
    </source>
</evidence>
<keyword evidence="13" id="KW-1185">Reference proteome</keyword>
<dbReference type="Proteomes" id="UP000285301">
    <property type="component" value="Unassembled WGS sequence"/>
</dbReference>
<keyword evidence="5 8" id="KW-1133">Transmembrane helix</keyword>
<evidence type="ECO:0000313" key="13">
    <source>
        <dbReference type="Proteomes" id="UP000285301"/>
    </source>
</evidence>
<evidence type="ECO:0000256" key="2">
    <source>
        <dbReference type="ARBA" id="ARBA00005887"/>
    </source>
</evidence>
<dbReference type="AlphaFoldDB" id="A0A3S3PNP8"/>
<dbReference type="InterPro" id="IPR029020">
    <property type="entry name" value="Ammonium/urea_transptr"/>
</dbReference>
<comment type="similarity">
    <text evidence="2 8">Belongs to the ammonia transporter channel (TC 1.A.11.2) family.</text>
</comment>
<feature type="transmembrane region" description="Helical" evidence="8">
    <location>
        <begin position="319"/>
        <end position="339"/>
    </location>
</feature>
<dbReference type="STRING" id="1965070.A0A3S3PNP8"/>
<dbReference type="EMBL" id="NCKU01003206">
    <property type="protein sequence ID" value="RWS07965.1"/>
    <property type="molecule type" value="Genomic_DNA"/>
</dbReference>
<feature type="transmembrane region" description="Helical" evidence="8">
    <location>
        <begin position="93"/>
        <end position="114"/>
    </location>
</feature>
<dbReference type="Pfam" id="PF00909">
    <property type="entry name" value="Ammonium_transp"/>
    <property type="match status" value="1"/>
</dbReference>
<evidence type="ECO:0000256" key="6">
    <source>
        <dbReference type="ARBA" id="ARBA00023136"/>
    </source>
</evidence>
<keyword evidence="6 8" id="KW-0472">Membrane</keyword>
<dbReference type="EMBL" id="NCKU01004973">
    <property type="protein sequence ID" value="RWS05181.1"/>
    <property type="molecule type" value="Genomic_DNA"/>
</dbReference>
<evidence type="ECO:0000313" key="11">
    <source>
        <dbReference type="EMBL" id="RWS06443.1"/>
    </source>
</evidence>
<dbReference type="InterPro" id="IPR001905">
    <property type="entry name" value="Ammonium_transpt"/>
</dbReference>
<dbReference type="EMBL" id="NCKU01004104">
    <property type="protein sequence ID" value="RWS06443.1"/>
    <property type="molecule type" value="Genomic_DNA"/>
</dbReference>
<feature type="transmembrane region" description="Helical" evidence="8">
    <location>
        <begin position="365"/>
        <end position="394"/>
    </location>
</feature>
<evidence type="ECO:0000256" key="1">
    <source>
        <dbReference type="ARBA" id="ARBA00004141"/>
    </source>
</evidence>
<sequence>MRNESTSVELDSAWILTSTFVIFLMQSGFALLESGSCTAKNHVNLMMKNVLDVIIGSIMYWSIGYGLQFGNSKWSNPFCGVGDFFLHKTNYKLFMHFVFQLSFASTANTIVSGAVAERCNFYAYCLFCSIFCLIYCIPSGWMWRENGFLNALGAIDYCGATSVHFVGGIASLVAAYKLKPRLNRYANGWRTPAPKPENAVNSISGLMFLWWGFFVFNSGSSYGITNGSWEIAARAFIVTLIASVFGGFTSFIYSQFTVNYVEVSLVINGILSACVSVCGCAGFIETYDAVYIGVGGSLITSLLPKILDRFEIDDPIGAIAVHAGGGLWGTLVVGLSASFDDNVVKHFKYNEHQRGLFKSGNFNQFGLQVLAAAVICVWTAITVWIVLSVINLFLKLRMSTEEETVGGDMWVHGIIANEYLNQLKNCEVMLDEEKIAQRLRNVCCQMSIENYTKAIANLKRYNIDEIEMENNPPKSRV</sequence>
<keyword evidence="4 8" id="KW-0812">Transmembrane</keyword>
<dbReference type="SUPFAM" id="SSF111352">
    <property type="entry name" value="Ammonium transporter"/>
    <property type="match status" value="1"/>
</dbReference>
<reference evidence="10 13" key="1">
    <citation type="journal article" date="2018" name="Gigascience">
        <title>Genomes of trombidid mites reveal novel predicted allergens and laterally-transferred genes associated with secondary metabolism.</title>
        <authorList>
            <person name="Dong X."/>
            <person name="Chaisiri K."/>
            <person name="Xia D."/>
            <person name="Armstrong S.D."/>
            <person name="Fang Y."/>
            <person name="Donnelly M.J."/>
            <person name="Kadowaki T."/>
            <person name="McGarry J.W."/>
            <person name="Darby A.C."/>
            <person name="Makepeace B.L."/>
        </authorList>
    </citation>
    <scope>NUCLEOTIDE SEQUENCE [LARGE SCALE GENOMIC DNA]</scope>
    <source>
        <strain evidence="10">UoL-WK</strain>
    </source>
</reference>
<dbReference type="OrthoDB" id="534912at2759"/>
<name>A0A3S3PNP8_9ACAR</name>
<dbReference type="GO" id="GO:0005886">
    <property type="term" value="C:plasma membrane"/>
    <property type="evidence" value="ECO:0007669"/>
    <property type="project" value="UniProtKB-SubCell"/>
</dbReference>
<keyword evidence="7 8" id="KW-0924">Ammonia transport</keyword>
<evidence type="ECO:0000313" key="12">
    <source>
        <dbReference type="EMBL" id="RWS07965.1"/>
    </source>
</evidence>
<evidence type="ECO:0000256" key="7">
    <source>
        <dbReference type="ARBA" id="ARBA00023177"/>
    </source>
</evidence>
<protein>
    <recommendedName>
        <fullName evidence="8">Ammonium transporter</fullName>
    </recommendedName>
</protein>
<feature type="transmembrane region" description="Helical" evidence="8">
    <location>
        <begin position="12"/>
        <end position="33"/>
    </location>
</feature>
<dbReference type="PANTHER" id="PTHR11730">
    <property type="entry name" value="AMMONIUM TRANSPORTER"/>
    <property type="match status" value="1"/>
</dbReference>
<dbReference type="PANTHER" id="PTHR11730:SF58">
    <property type="entry name" value="AMMONIUM TRANSPORTER"/>
    <property type="match status" value="1"/>
</dbReference>
<comment type="subcellular location">
    <subcellularLocation>
        <location evidence="8">Cell membrane</location>
        <topology evidence="8">Multi-pass membrane protein</topology>
    </subcellularLocation>
    <subcellularLocation>
        <location evidence="1">Membrane</location>
        <topology evidence="1">Multi-pass membrane protein</topology>
    </subcellularLocation>
</comment>
<organism evidence="10 13">
    <name type="scientific">Dinothrombium tinctorium</name>
    <dbReference type="NCBI Taxonomy" id="1965070"/>
    <lineage>
        <taxon>Eukaryota</taxon>
        <taxon>Metazoa</taxon>
        <taxon>Ecdysozoa</taxon>
        <taxon>Arthropoda</taxon>
        <taxon>Chelicerata</taxon>
        <taxon>Arachnida</taxon>
        <taxon>Acari</taxon>
        <taxon>Acariformes</taxon>
        <taxon>Trombidiformes</taxon>
        <taxon>Prostigmata</taxon>
        <taxon>Anystina</taxon>
        <taxon>Parasitengona</taxon>
        <taxon>Trombidioidea</taxon>
        <taxon>Trombidiidae</taxon>
        <taxon>Dinothrombium</taxon>
    </lineage>
</organism>
<gene>
    <name evidence="10" type="ORF">B4U79_01685</name>
    <name evidence="11" type="ORF">B4U79_10380</name>
    <name evidence="12" type="ORF">B4U79_10668</name>
</gene>
<dbReference type="FunFam" id="1.10.3430.10:FF:000008">
    <property type="entry name" value="Ammonium transporter"/>
    <property type="match status" value="1"/>
</dbReference>
<feature type="transmembrane region" description="Helical" evidence="8">
    <location>
        <begin position="121"/>
        <end position="142"/>
    </location>
</feature>
<evidence type="ECO:0000256" key="4">
    <source>
        <dbReference type="ARBA" id="ARBA00022692"/>
    </source>
</evidence>
<feature type="transmembrane region" description="Helical" evidence="8">
    <location>
        <begin position="154"/>
        <end position="178"/>
    </location>
</feature>
<dbReference type="Gene3D" id="1.10.3430.10">
    <property type="entry name" value="Ammonium transporter AmtB like domains"/>
    <property type="match status" value="1"/>
</dbReference>
<feature type="transmembrane region" description="Helical" evidence="8">
    <location>
        <begin position="265"/>
        <end position="284"/>
    </location>
</feature>
<dbReference type="NCBIfam" id="TIGR00836">
    <property type="entry name" value="amt"/>
    <property type="match status" value="1"/>
</dbReference>
<evidence type="ECO:0000256" key="3">
    <source>
        <dbReference type="ARBA" id="ARBA00022448"/>
    </source>
</evidence>
<evidence type="ECO:0000256" key="5">
    <source>
        <dbReference type="ARBA" id="ARBA00022989"/>
    </source>
</evidence>
<feature type="transmembrane region" description="Helical" evidence="8">
    <location>
        <begin position="231"/>
        <end position="253"/>
    </location>
</feature>
<dbReference type="GO" id="GO:0097272">
    <property type="term" value="P:ammonium homeostasis"/>
    <property type="evidence" value="ECO:0007669"/>
    <property type="project" value="TreeGrafter"/>
</dbReference>
<comment type="caution">
    <text evidence="8">Lacks conserved residue(s) required for the propagation of feature annotation.</text>
</comment>
<keyword evidence="3 8" id="KW-0813">Transport</keyword>
<feature type="domain" description="Ammonium transporter AmtB-like" evidence="9">
    <location>
        <begin position="13"/>
        <end position="413"/>
    </location>
</feature>
<evidence type="ECO:0000313" key="10">
    <source>
        <dbReference type="EMBL" id="RWS05181.1"/>
    </source>
</evidence>
<feature type="transmembrane region" description="Helical" evidence="8">
    <location>
        <begin position="199"/>
        <end position="219"/>
    </location>
</feature>
<proteinExistence type="inferred from homology"/>
<dbReference type="GO" id="GO:0008519">
    <property type="term" value="F:ammonium channel activity"/>
    <property type="evidence" value="ECO:0007669"/>
    <property type="project" value="InterPro"/>
</dbReference>
<reference evidence="10" key="2">
    <citation type="submission" date="2018-11" db="EMBL/GenBank/DDBJ databases">
        <title>Trombidioid mite genomics.</title>
        <authorList>
            <person name="Dong X."/>
        </authorList>
    </citation>
    <scope>NUCLEOTIDE SEQUENCE</scope>
    <source>
        <strain evidence="10">UoL-WK</strain>
    </source>
</reference>
<accession>A0A3S3PNP8</accession>
<evidence type="ECO:0000259" key="9">
    <source>
        <dbReference type="Pfam" id="PF00909"/>
    </source>
</evidence>
<comment type="caution">
    <text evidence="10">The sequence shown here is derived from an EMBL/GenBank/DDBJ whole genome shotgun (WGS) entry which is preliminary data.</text>
</comment>
<dbReference type="InterPro" id="IPR024041">
    <property type="entry name" value="NH4_transpt_AmtB-like_dom"/>
</dbReference>